<name>W8C9A6_CERCA</name>
<evidence type="ECO:0000256" key="3">
    <source>
        <dbReference type="SAM" id="SignalP"/>
    </source>
</evidence>
<evidence type="ECO:0000256" key="2">
    <source>
        <dbReference type="SAM" id="MobiDB-lite"/>
    </source>
</evidence>
<evidence type="ECO:0000256" key="1">
    <source>
        <dbReference type="SAM" id="Coils"/>
    </source>
</evidence>
<reference evidence="4" key="2">
    <citation type="journal article" date="2014" name="BMC Genomics">
        <title>A genomic perspective to assessing quality of mass-reared SIT flies used in Mediterranean fruit fly (Ceratitis capitata) eradication in California.</title>
        <authorList>
            <person name="Calla B."/>
            <person name="Hall B."/>
            <person name="Hou S."/>
            <person name="Geib S.M."/>
        </authorList>
    </citation>
    <scope>NUCLEOTIDE SEQUENCE</scope>
</reference>
<proteinExistence type="evidence at transcript level"/>
<sequence length="513" mass="56386">MKLLPSICILITALTLSSAEPPIGKRHLGYPLWAGKSAKQIALNRNKAGLAGAKQRTLVVQIRSDQPVPLVLKGGRNSQQQLRHGPNHLRGIRPVKLTGPVYLKAGPIGHKPLQRKPLKIKLASTKPKNKPATSYEVPFRFEVPTTNSIAYPPLGNEAQQLPSETHHNFITEHEHDNDHFAPIHTIPAPNLSLPENHPQEAYLPPKIQSQTYHQTLTNHNIENQYQVTEDHSNDQTIRDPLSGSQKLFAPDPDPSLPAAQLRPATEPYNQPSNGKPLPVDVQSNYLVPAQPLVQIIGAQEVATPEIYPIQFTQQAQLQPLVSANVAAVHTASAPIYDPTYLVTQSNQLYTQHQQQLFQPSANLLQAGYVNADLTQEIASDGQILQAAKDPHHNIHPVLDSAPQFAALIAAPVLGEQSAGHYNLQPQAAALTATSAAPEGGFVVSNYYGNGGSDNSQLLQAYAEEEAQRLEIEAEQEKQQYVLQQQQQHLLALQQQQQQHKKQKAKQTSYICVC</sequence>
<feature type="compositionally biased region" description="Basic and acidic residues" evidence="2">
    <location>
        <begin position="228"/>
        <end position="237"/>
    </location>
</feature>
<dbReference type="AlphaFoldDB" id="W8C9A6"/>
<protein>
    <recommendedName>
        <fullName evidence="5">DUF4794 domain-containing protein</fullName>
    </recommendedName>
</protein>
<evidence type="ECO:0000313" key="4">
    <source>
        <dbReference type="EMBL" id="JAB99744.1"/>
    </source>
</evidence>
<feature type="region of interest" description="Disordered" evidence="2">
    <location>
        <begin position="228"/>
        <end position="279"/>
    </location>
</feature>
<accession>W8C9A6</accession>
<dbReference type="OrthoDB" id="8023715at2759"/>
<reference evidence="4" key="1">
    <citation type="submission" date="2013-07" db="EMBL/GenBank/DDBJ databases">
        <authorList>
            <person name="Geib S."/>
        </authorList>
    </citation>
    <scope>NUCLEOTIDE SEQUENCE</scope>
</reference>
<feature type="signal peptide" evidence="3">
    <location>
        <begin position="1"/>
        <end position="19"/>
    </location>
</feature>
<dbReference type="EMBL" id="GAMC01006811">
    <property type="protein sequence ID" value="JAB99744.1"/>
    <property type="molecule type" value="mRNA"/>
</dbReference>
<keyword evidence="3" id="KW-0732">Signal</keyword>
<feature type="coiled-coil region" evidence="1">
    <location>
        <begin position="454"/>
        <end position="502"/>
    </location>
</feature>
<keyword evidence="1" id="KW-0175">Coiled coil</keyword>
<evidence type="ECO:0008006" key="5">
    <source>
        <dbReference type="Google" id="ProtNLM"/>
    </source>
</evidence>
<organism evidence="4">
    <name type="scientific">Ceratitis capitata</name>
    <name type="common">Mediterranean fruit fly</name>
    <name type="synonym">Tephritis capitata</name>
    <dbReference type="NCBI Taxonomy" id="7213"/>
    <lineage>
        <taxon>Eukaryota</taxon>
        <taxon>Metazoa</taxon>
        <taxon>Ecdysozoa</taxon>
        <taxon>Arthropoda</taxon>
        <taxon>Hexapoda</taxon>
        <taxon>Insecta</taxon>
        <taxon>Pterygota</taxon>
        <taxon>Neoptera</taxon>
        <taxon>Endopterygota</taxon>
        <taxon>Diptera</taxon>
        <taxon>Brachycera</taxon>
        <taxon>Muscomorpha</taxon>
        <taxon>Tephritoidea</taxon>
        <taxon>Tephritidae</taxon>
        <taxon>Ceratitis</taxon>
        <taxon>Ceratitis</taxon>
    </lineage>
</organism>
<feature type="chain" id="PRO_5004908965" description="DUF4794 domain-containing protein" evidence="3">
    <location>
        <begin position="20"/>
        <end position="513"/>
    </location>
</feature>